<dbReference type="AlphaFoldDB" id="A0A4S1E2C2"/>
<feature type="chain" id="PRO_5020341975" evidence="1">
    <location>
        <begin position="22"/>
        <end position="530"/>
    </location>
</feature>
<gene>
    <name evidence="3" type="ORF">EM932_01185</name>
</gene>
<dbReference type="PANTHER" id="PTHR43751:SF3">
    <property type="entry name" value="SULFATASE N-TERMINAL DOMAIN-CONTAINING PROTEIN"/>
    <property type="match status" value="1"/>
</dbReference>
<organism evidence="3 4">
    <name type="scientific">Flavivirga rizhaonensis</name>
    <dbReference type="NCBI Taxonomy" id="2559571"/>
    <lineage>
        <taxon>Bacteria</taxon>
        <taxon>Pseudomonadati</taxon>
        <taxon>Bacteroidota</taxon>
        <taxon>Flavobacteriia</taxon>
        <taxon>Flavobacteriales</taxon>
        <taxon>Flavobacteriaceae</taxon>
        <taxon>Flavivirga</taxon>
    </lineage>
</organism>
<feature type="domain" description="Sulfatase N-terminal" evidence="2">
    <location>
        <begin position="40"/>
        <end position="404"/>
    </location>
</feature>
<accession>A0A4S1E2C2</accession>
<comment type="caution">
    <text evidence="3">The sequence shown here is derived from an EMBL/GenBank/DDBJ whole genome shotgun (WGS) entry which is preliminary data.</text>
</comment>
<name>A0A4S1E2C2_9FLAO</name>
<dbReference type="PANTHER" id="PTHR43751">
    <property type="entry name" value="SULFATASE"/>
    <property type="match status" value="1"/>
</dbReference>
<evidence type="ECO:0000259" key="2">
    <source>
        <dbReference type="Pfam" id="PF00884"/>
    </source>
</evidence>
<evidence type="ECO:0000313" key="4">
    <source>
        <dbReference type="Proteomes" id="UP000307602"/>
    </source>
</evidence>
<dbReference type="SUPFAM" id="SSF53649">
    <property type="entry name" value="Alkaline phosphatase-like"/>
    <property type="match status" value="1"/>
</dbReference>
<dbReference type="Proteomes" id="UP000307602">
    <property type="component" value="Unassembled WGS sequence"/>
</dbReference>
<reference evidence="3 4" key="1">
    <citation type="submission" date="2019-04" db="EMBL/GenBank/DDBJ databases">
        <authorList>
            <person name="Liu A."/>
        </authorList>
    </citation>
    <scope>NUCLEOTIDE SEQUENCE [LARGE SCALE GENOMIC DNA]</scope>
    <source>
        <strain evidence="3 4">RZ03</strain>
    </source>
</reference>
<dbReference type="Pfam" id="PF00884">
    <property type="entry name" value="Sulfatase"/>
    <property type="match status" value="1"/>
</dbReference>
<dbReference type="OrthoDB" id="9815108at2"/>
<dbReference type="EMBL" id="SRSO01000001">
    <property type="protein sequence ID" value="TGV04767.1"/>
    <property type="molecule type" value="Genomic_DNA"/>
</dbReference>
<keyword evidence="4" id="KW-1185">Reference proteome</keyword>
<dbReference type="InterPro" id="IPR052701">
    <property type="entry name" value="GAG_Ulvan_Degrading_Sulfatases"/>
</dbReference>
<dbReference type="Gene3D" id="3.30.1120.10">
    <property type="match status" value="1"/>
</dbReference>
<dbReference type="InterPro" id="IPR017850">
    <property type="entry name" value="Alkaline_phosphatase_core_sf"/>
</dbReference>
<sequence>MKRIYLASALLCLLSVFGCKSHSEKEDLAQNTLTETPKKPNILIVFPDQLRRYSAGFWSEAPYKDLVVGKPDLVVTPTIDRLAKNGVVFTQAVSNYPLCSPYRGMLMSGKYPEQNGIWNNCKVGRDHSLKDDIPTIPDLFLNAGYNTAYFGKCHWLKPEPLFDDKGNYVGTKEPPGGNYVNKYDTYVPPGKRHGIEYFYESIKDSHFNPHIYSNDPFTIEGKKDGELHLPKIFSPKNESKIIIDYLKNTRGQRDTSKPFCMIWSMNPPHNPWSDDNTDMETLRKYYDADKFPEIDTLLVRGNADKEVGSYVRHYYANVTSSDYYIGLVLDQLEKMGALDNTIVVFSSDHGEMLGSHGKQGKNAVELEASAIPFIVHWPKGLKQGTTNVLFSVPDVLPTIMGLAGLGEQIPNDIEGTNFSSLLMNKESSTVKKPEAILFMLGNSRGVFTDRYSLCLRENKKQWDKDKGTKVEEAFFYDNLKDPYQLNKIDIKEQPEVSNVLLKELARLLEKTNDPWFQEKKYKDIIPYSAI</sequence>
<proteinExistence type="predicted"/>
<dbReference type="CDD" id="cd16034">
    <property type="entry name" value="sulfatase_like"/>
    <property type="match status" value="1"/>
</dbReference>
<dbReference type="PROSITE" id="PS51257">
    <property type="entry name" value="PROKAR_LIPOPROTEIN"/>
    <property type="match status" value="1"/>
</dbReference>
<keyword evidence="1" id="KW-0732">Signal</keyword>
<protein>
    <submittedName>
        <fullName evidence="3">DUF229 domain-containing protein</fullName>
    </submittedName>
</protein>
<dbReference type="Gene3D" id="3.40.720.10">
    <property type="entry name" value="Alkaline Phosphatase, subunit A"/>
    <property type="match status" value="1"/>
</dbReference>
<dbReference type="InterPro" id="IPR000917">
    <property type="entry name" value="Sulfatase_N"/>
</dbReference>
<evidence type="ECO:0000313" key="3">
    <source>
        <dbReference type="EMBL" id="TGV04767.1"/>
    </source>
</evidence>
<dbReference type="RefSeq" id="WP_135874636.1">
    <property type="nucleotide sequence ID" value="NZ_SRSO01000001.1"/>
</dbReference>
<evidence type="ECO:0000256" key="1">
    <source>
        <dbReference type="SAM" id="SignalP"/>
    </source>
</evidence>
<feature type="signal peptide" evidence="1">
    <location>
        <begin position="1"/>
        <end position="21"/>
    </location>
</feature>